<gene>
    <name evidence="5" type="ORF">BBK82_26620</name>
</gene>
<reference evidence="5 6" key="1">
    <citation type="submission" date="2016-07" db="EMBL/GenBank/DDBJ databases">
        <title>Complete genome sequence of the Lentzea guizhouensis DHS C013.</title>
        <authorList>
            <person name="Cao C."/>
        </authorList>
    </citation>
    <scope>NUCLEOTIDE SEQUENCE [LARGE SCALE GENOMIC DNA]</scope>
    <source>
        <strain evidence="5 6">DHS C013</strain>
    </source>
</reference>
<name>A0A1B2HN27_9PSEU</name>
<dbReference type="Pfam" id="PF12705">
    <property type="entry name" value="PDDEXK_1"/>
    <property type="match status" value="1"/>
</dbReference>
<keyword evidence="1" id="KW-0227">DNA damage</keyword>
<evidence type="ECO:0000313" key="6">
    <source>
        <dbReference type="Proteomes" id="UP000093053"/>
    </source>
</evidence>
<dbReference type="EMBL" id="CP016793">
    <property type="protein sequence ID" value="ANZ39118.1"/>
    <property type="molecule type" value="Genomic_DNA"/>
</dbReference>
<keyword evidence="2" id="KW-0378">Hydrolase</keyword>
<sequence length="529" mass="58846">MTAWQPPDGVSGDYSSIKVSVGMLGPPRFRCPARDAMASRQGLRAEAVVRWKPEHLEDFANGPFMRAMDLIELHRRPADQALRTACASTVPGRVVHASVEQWAAHGVFEYLRAFADDAEVVPVKENWRYFREWSVPDQRGAKRYAISVWGRCYTSRDHRLRELRLLTNRANGRARTEAEVAVAALVLASALPRPLPERVRIRQFALLDGTTTTLFDGSRQAALDLYEVAGKPALAGIVDAPGGLDYRPGATCADCPFAAVCPALPRYAGVLGVRDDRRPRRTWSPTTSRSYRRCPAQEFSRRQRLPLDQSVERGDSAERGRAVHRYLENLHGPGSAAVCGSRIPGNWVPAEFDLPAGERELGAELLRHHAEVCPLKLVSSPADVRVEPDIVFHDTAADTVVLAKPDLLYRDRGGWVWREVKTSTSTVRPSRWFDYYPQLALAVVIAAHGHLGPGRCRVELEVLRPSGVDLVMFDPATPRVVEEAESSLRDQFRPWHLDDRFVPKPGGHCRSCEVSRWCTAAEGGSTDDD</sequence>
<feature type="domain" description="PD-(D/E)XK endonuclease-like" evidence="4">
    <location>
        <begin position="282"/>
        <end position="518"/>
    </location>
</feature>
<dbReference type="GO" id="GO:0004386">
    <property type="term" value="F:helicase activity"/>
    <property type="evidence" value="ECO:0007669"/>
    <property type="project" value="UniProtKB-KW"/>
</dbReference>
<dbReference type="RefSeq" id="WP_065917461.1">
    <property type="nucleotide sequence ID" value="NZ_CP016793.1"/>
</dbReference>
<organism evidence="5 6">
    <name type="scientific">Lentzea guizhouensis</name>
    <dbReference type="NCBI Taxonomy" id="1586287"/>
    <lineage>
        <taxon>Bacteria</taxon>
        <taxon>Bacillati</taxon>
        <taxon>Actinomycetota</taxon>
        <taxon>Actinomycetes</taxon>
        <taxon>Pseudonocardiales</taxon>
        <taxon>Pseudonocardiaceae</taxon>
        <taxon>Lentzea</taxon>
    </lineage>
</organism>
<evidence type="ECO:0000256" key="2">
    <source>
        <dbReference type="ARBA" id="ARBA00022806"/>
    </source>
</evidence>
<protein>
    <recommendedName>
        <fullName evidence="4">PD-(D/E)XK endonuclease-like domain-containing protein</fullName>
    </recommendedName>
</protein>
<dbReference type="InterPro" id="IPR038726">
    <property type="entry name" value="PDDEXK_AddAB-type"/>
</dbReference>
<dbReference type="AlphaFoldDB" id="A0A1B2HN27"/>
<proteinExistence type="predicted"/>
<keyword evidence="2" id="KW-0547">Nucleotide-binding</keyword>
<keyword evidence="3" id="KW-0234">DNA repair</keyword>
<accession>A0A1B2HN27</accession>
<evidence type="ECO:0000313" key="5">
    <source>
        <dbReference type="EMBL" id="ANZ39118.1"/>
    </source>
</evidence>
<dbReference type="Proteomes" id="UP000093053">
    <property type="component" value="Chromosome"/>
</dbReference>
<dbReference type="GO" id="GO:0006281">
    <property type="term" value="P:DNA repair"/>
    <property type="evidence" value="ECO:0007669"/>
    <property type="project" value="UniProtKB-KW"/>
</dbReference>
<keyword evidence="6" id="KW-1185">Reference proteome</keyword>
<dbReference type="OrthoDB" id="3588062at2"/>
<dbReference type="KEGG" id="led:BBK82_26620"/>
<evidence type="ECO:0000256" key="1">
    <source>
        <dbReference type="ARBA" id="ARBA00022763"/>
    </source>
</evidence>
<evidence type="ECO:0000256" key="3">
    <source>
        <dbReference type="ARBA" id="ARBA00023204"/>
    </source>
</evidence>
<keyword evidence="2" id="KW-0067">ATP-binding</keyword>
<keyword evidence="2" id="KW-0347">Helicase</keyword>
<dbReference type="STRING" id="1586287.BBK82_26620"/>
<evidence type="ECO:0000259" key="4">
    <source>
        <dbReference type="Pfam" id="PF12705"/>
    </source>
</evidence>